<reference evidence="2 3" key="1">
    <citation type="submission" date="2023-01" db="EMBL/GenBank/DDBJ databases">
        <title>Analysis of 21 Apiospora genomes using comparative genomics revels a genus with tremendous synthesis potential of carbohydrate active enzymes and secondary metabolites.</title>
        <authorList>
            <person name="Sorensen T."/>
        </authorList>
    </citation>
    <scope>NUCLEOTIDE SEQUENCE [LARGE SCALE GENOMIC DNA]</scope>
    <source>
        <strain evidence="2 3">CBS 24483</strain>
    </source>
</reference>
<accession>A0ABR1Q939</accession>
<dbReference type="SUPFAM" id="SSF51735">
    <property type="entry name" value="NAD(P)-binding Rossmann-fold domains"/>
    <property type="match status" value="1"/>
</dbReference>
<evidence type="ECO:0000259" key="1">
    <source>
        <dbReference type="Pfam" id="PF13460"/>
    </source>
</evidence>
<dbReference type="Pfam" id="PF13460">
    <property type="entry name" value="NAD_binding_10"/>
    <property type="match status" value="1"/>
</dbReference>
<dbReference type="InterPro" id="IPR051604">
    <property type="entry name" value="Ergot_Alk_Oxidoreductase"/>
</dbReference>
<dbReference type="Gene3D" id="3.40.50.720">
    <property type="entry name" value="NAD(P)-binding Rossmann-like Domain"/>
    <property type="match status" value="1"/>
</dbReference>
<organism evidence="2 3">
    <name type="scientific">Apiospora aurea</name>
    <dbReference type="NCBI Taxonomy" id="335848"/>
    <lineage>
        <taxon>Eukaryota</taxon>
        <taxon>Fungi</taxon>
        <taxon>Dikarya</taxon>
        <taxon>Ascomycota</taxon>
        <taxon>Pezizomycotina</taxon>
        <taxon>Sordariomycetes</taxon>
        <taxon>Xylariomycetidae</taxon>
        <taxon>Amphisphaeriales</taxon>
        <taxon>Apiosporaceae</taxon>
        <taxon>Apiospora</taxon>
    </lineage>
</organism>
<name>A0ABR1Q939_9PEZI</name>
<sequence length="309" mass="33672">MHIVVLPASPKTAQSTIRALLADPREPTVTGVYRDPRRASAEFREHPRFNAVQGDMADAQRLDGVCAGADAVATITPPLHAETDPIVKARELAGNVKHAVSAREGKSSSVKRLVYVSSVGAQFQRGTGEIRTNHEAEQSLRNAAPKVVFMRCAYFMENWATALATTLKADPPFFYSVICPADYKIPMVSVRDIGRICAAQLLAAGSVAVPGDENPFIFDLHGPESYSTRDVQEAFEDAMGKQVGVELVQDDQLVGFFAQAFKEPMASLFVEMTRSFLPGGVTEKGMNEGTRIRRGKDTLSETVRRMLGN</sequence>
<dbReference type="EMBL" id="JAQQWE010000006">
    <property type="protein sequence ID" value="KAK7949057.1"/>
    <property type="molecule type" value="Genomic_DNA"/>
</dbReference>
<feature type="domain" description="NAD(P)-binding" evidence="1">
    <location>
        <begin position="9"/>
        <end position="171"/>
    </location>
</feature>
<proteinExistence type="predicted"/>
<dbReference type="InterPro" id="IPR036291">
    <property type="entry name" value="NAD(P)-bd_dom_sf"/>
</dbReference>
<dbReference type="GeneID" id="92079227"/>
<dbReference type="Gene3D" id="3.90.25.10">
    <property type="entry name" value="UDP-galactose 4-epimerase, domain 1"/>
    <property type="match status" value="1"/>
</dbReference>
<keyword evidence="3" id="KW-1185">Reference proteome</keyword>
<dbReference type="PANTHER" id="PTHR43162:SF1">
    <property type="entry name" value="PRESTALK A DIFFERENTIATION PROTEIN A"/>
    <property type="match status" value="1"/>
</dbReference>
<gene>
    <name evidence="2" type="ORF">PG986_009943</name>
</gene>
<comment type="caution">
    <text evidence="2">The sequence shown here is derived from an EMBL/GenBank/DDBJ whole genome shotgun (WGS) entry which is preliminary data.</text>
</comment>
<protein>
    <recommendedName>
        <fullName evidence="1">NAD(P)-binding domain-containing protein</fullName>
    </recommendedName>
</protein>
<dbReference type="RefSeq" id="XP_066698563.1">
    <property type="nucleotide sequence ID" value="XM_066846165.1"/>
</dbReference>
<evidence type="ECO:0000313" key="3">
    <source>
        <dbReference type="Proteomes" id="UP001391051"/>
    </source>
</evidence>
<dbReference type="Proteomes" id="UP001391051">
    <property type="component" value="Unassembled WGS sequence"/>
</dbReference>
<evidence type="ECO:0000313" key="2">
    <source>
        <dbReference type="EMBL" id="KAK7949057.1"/>
    </source>
</evidence>
<dbReference type="InterPro" id="IPR016040">
    <property type="entry name" value="NAD(P)-bd_dom"/>
</dbReference>
<dbReference type="PANTHER" id="PTHR43162">
    <property type="match status" value="1"/>
</dbReference>